<dbReference type="InterPro" id="IPR049874">
    <property type="entry name" value="ROK_cs"/>
</dbReference>
<dbReference type="Proteomes" id="UP000176050">
    <property type="component" value="Chromosome"/>
</dbReference>
<gene>
    <name evidence="2" type="ORF">LPB138_08385</name>
</gene>
<dbReference type="KEGG" id="lul:LPB138_08385"/>
<protein>
    <submittedName>
        <fullName evidence="2">Glucokinase</fullName>
    </submittedName>
</protein>
<dbReference type="PANTHER" id="PTHR18964">
    <property type="entry name" value="ROK (REPRESSOR, ORF, KINASE) FAMILY"/>
    <property type="match status" value="1"/>
</dbReference>
<accession>A0A1D8P7Y8</accession>
<dbReference type="OrthoDB" id="9810372at2"/>
<evidence type="ECO:0000256" key="1">
    <source>
        <dbReference type="ARBA" id="ARBA00006479"/>
    </source>
</evidence>
<sequence>MKKEKIVLGIDIGGTNTKIGFVSKNGKVYFENHFSTESKKPFENFISKLTLEIQNLTYKSDNQFELIGIGIGAPNANFYSGQMEYPPNFKWGDFVPIVQRVKQVYNVPIRFTNDANAAAVGQLLYGIGHSMKNFVVLTLGTGLGSGIIINGRLLVGEHGVAGEIGHINVNPNGRMCNCGLQGCLETYASVTGIRRTVFELISEMKEDSSLKNVSFNEMTGETIANAAIDGDKIAEKAFEFTGEILGTKIADVVAVLDPEAIILTGGLVKAGKILLDPIKTHMEKNLFSAYKGKIKILTSKMTSSDAVIGAASMVWNNQQDKFN</sequence>
<organism evidence="2 3">
    <name type="scientific">Urechidicola croceus</name>
    <dbReference type="NCBI Taxonomy" id="1850246"/>
    <lineage>
        <taxon>Bacteria</taxon>
        <taxon>Pseudomonadati</taxon>
        <taxon>Bacteroidota</taxon>
        <taxon>Flavobacteriia</taxon>
        <taxon>Flavobacteriales</taxon>
        <taxon>Flavobacteriaceae</taxon>
        <taxon>Urechidicola</taxon>
    </lineage>
</organism>
<dbReference type="STRING" id="1850246.LPB138_08385"/>
<dbReference type="AlphaFoldDB" id="A0A1D8P7Y8"/>
<keyword evidence="3" id="KW-1185">Reference proteome</keyword>
<name>A0A1D8P7Y8_9FLAO</name>
<dbReference type="Pfam" id="PF00480">
    <property type="entry name" value="ROK"/>
    <property type="match status" value="1"/>
</dbReference>
<dbReference type="InterPro" id="IPR043129">
    <property type="entry name" value="ATPase_NBD"/>
</dbReference>
<dbReference type="PANTHER" id="PTHR18964:SF149">
    <property type="entry name" value="BIFUNCTIONAL UDP-N-ACETYLGLUCOSAMINE 2-EPIMERASE_N-ACETYLMANNOSAMINE KINASE"/>
    <property type="match status" value="1"/>
</dbReference>
<reference evidence="2 3" key="1">
    <citation type="submission" date="2016-10" db="EMBL/GenBank/DDBJ databases">
        <title>Lutibacter sp. LPB0138, isolated from marine gastropod.</title>
        <authorList>
            <person name="Kim E."/>
            <person name="Yi H."/>
        </authorList>
    </citation>
    <scope>NUCLEOTIDE SEQUENCE [LARGE SCALE GENOMIC DNA]</scope>
    <source>
        <strain evidence="2 3">LPB0138</strain>
    </source>
</reference>
<evidence type="ECO:0000313" key="2">
    <source>
        <dbReference type="EMBL" id="AOW20690.1"/>
    </source>
</evidence>
<proteinExistence type="inferred from homology"/>
<dbReference type="InterPro" id="IPR000600">
    <property type="entry name" value="ROK"/>
</dbReference>
<keyword evidence="2" id="KW-0808">Transferase</keyword>
<keyword evidence="2" id="KW-0418">Kinase</keyword>
<dbReference type="Gene3D" id="3.30.420.40">
    <property type="match status" value="2"/>
</dbReference>
<comment type="similarity">
    <text evidence="1">Belongs to the ROK (NagC/XylR) family.</text>
</comment>
<dbReference type="RefSeq" id="WP_070236863.1">
    <property type="nucleotide sequence ID" value="NZ_CP017478.1"/>
</dbReference>
<dbReference type="PROSITE" id="PS01125">
    <property type="entry name" value="ROK"/>
    <property type="match status" value="1"/>
</dbReference>
<dbReference type="EMBL" id="CP017478">
    <property type="protein sequence ID" value="AOW20690.1"/>
    <property type="molecule type" value="Genomic_DNA"/>
</dbReference>
<dbReference type="SUPFAM" id="SSF53067">
    <property type="entry name" value="Actin-like ATPase domain"/>
    <property type="match status" value="1"/>
</dbReference>
<dbReference type="GO" id="GO:0016301">
    <property type="term" value="F:kinase activity"/>
    <property type="evidence" value="ECO:0007669"/>
    <property type="project" value="UniProtKB-KW"/>
</dbReference>
<evidence type="ECO:0000313" key="3">
    <source>
        <dbReference type="Proteomes" id="UP000176050"/>
    </source>
</evidence>